<feature type="transmembrane region" description="Helical" evidence="7">
    <location>
        <begin position="303"/>
        <end position="332"/>
    </location>
</feature>
<feature type="transmembrane region" description="Helical" evidence="7">
    <location>
        <begin position="396"/>
        <end position="419"/>
    </location>
</feature>
<keyword evidence="3 7" id="KW-0812">Transmembrane</keyword>
<comment type="similarity">
    <text evidence="6">Belongs to the ABC-4 integral membrane protein family.</text>
</comment>
<keyword evidence="2" id="KW-1003">Cell membrane</keyword>
<evidence type="ECO:0000256" key="7">
    <source>
        <dbReference type="SAM" id="Phobius"/>
    </source>
</evidence>
<dbReference type="PANTHER" id="PTHR30572">
    <property type="entry name" value="MEMBRANE COMPONENT OF TRANSPORTER-RELATED"/>
    <property type="match status" value="1"/>
</dbReference>
<dbReference type="PANTHER" id="PTHR30572:SF4">
    <property type="entry name" value="ABC TRANSPORTER PERMEASE YTRF"/>
    <property type="match status" value="1"/>
</dbReference>
<proteinExistence type="inferred from homology"/>
<evidence type="ECO:0000256" key="6">
    <source>
        <dbReference type="ARBA" id="ARBA00038076"/>
    </source>
</evidence>
<organism evidence="10 11">
    <name type="scientific">Chitinophaga costaii</name>
    <dbReference type="NCBI Taxonomy" id="1335309"/>
    <lineage>
        <taxon>Bacteria</taxon>
        <taxon>Pseudomonadati</taxon>
        <taxon>Bacteroidota</taxon>
        <taxon>Chitinophagia</taxon>
        <taxon>Chitinophagales</taxon>
        <taxon>Chitinophagaceae</taxon>
        <taxon>Chitinophaga</taxon>
    </lineage>
</organism>
<feature type="transmembrane region" description="Helical" evidence="7">
    <location>
        <begin position="35"/>
        <end position="55"/>
    </location>
</feature>
<evidence type="ECO:0000256" key="2">
    <source>
        <dbReference type="ARBA" id="ARBA00022475"/>
    </source>
</evidence>
<sequence>MIIFKRIHFYSEMMQFRDTFSLASRSVKGNRLRSGLTISIIAFGIMALVGILTAIDSMKANLFSNFSAMGTNTFSIRNRNMFFMGNDNVATKAGNKKVKIKRSNQKLPVRFSEAVAFKEKTKFPETVGISFTGTSIATVYKDDKKTNPNVSVIGGDENYLDVSNYDLAQGRNLNALDLSSGRNVAIVGQDVVDKIFGNNAKNIIGNTIRVGDVRYRVIGVLAKKGSSNAFSADNIVITSLNNVRRIFDRPNASYQISIKVNDINQMDAAVGEATGLFRQIRHLDLNESDNFVINKSDDLAQMLYSSLASITFVAIFIGIITLVGSAIGLMNIMLVSVAERTREIGVSKALGATSKVVRRQFLYEAIIISVTGGALGALLGMIVGNVVSLLFHSSFIIPWMWIFIGVALCALVGLVSGVYPAMKAARLNPIVALHYE</sequence>
<keyword evidence="11" id="KW-1185">Reference proteome</keyword>
<evidence type="ECO:0000256" key="5">
    <source>
        <dbReference type="ARBA" id="ARBA00023136"/>
    </source>
</evidence>
<dbReference type="InterPro" id="IPR025857">
    <property type="entry name" value="MacB_PCD"/>
</dbReference>
<evidence type="ECO:0000313" key="11">
    <source>
        <dbReference type="Proteomes" id="UP000242818"/>
    </source>
</evidence>
<dbReference type="GO" id="GO:0005886">
    <property type="term" value="C:plasma membrane"/>
    <property type="evidence" value="ECO:0007669"/>
    <property type="project" value="UniProtKB-SubCell"/>
</dbReference>
<dbReference type="Pfam" id="PF02687">
    <property type="entry name" value="FtsX"/>
    <property type="match status" value="1"/>
</dbReference>
<keyword evidence="5 7" id="KW-0472">Membrane</keyword>
<keyword evidence="4 7" id="KW-1133">Transmembrane helix</keyword>
<comment type="subcellular location">
    <subcellularLocation>
        <location evidence="1">Cell membrane</location>
        <topology evidence="1">Multi-pass membrane protein</topology>
    </subcellularLocation>
</comment>
<protein>
    <submittedName>
        <fullName evidence="10">Putative ABC transport system permease protein</fullName>
    </submittedName>
</protein>
<evidence type="ECO:0000256" key="4">
    <source>
        <dbReference type="ARBA" id="ARBA00022989"/>
    </source>
</evidence>
<evidence type="ECO:0000256" key="3">
    <source>
        <dbReference type="ARBA" id="ARBA00022692"/>
    </source>
</evidence>
<feature type="domain" description="MacB-like periplasmic core" evidence="9">
    <location>
        <begin position="34"/>
        <end position="274"/>
    </location>
</feature>
<dbReference type="AlphaFoldDB" id="A0A1C4BS21"/>
<evidence type="ECO:0000256" key="1">
    <source>
        <dbReference type="ARBA" id="ARBA00004651"/>
    </source>
</evidence>
<evidence type="ECO:0000259" key="9">
    <source>
        <dbReference type="Pfam" id="PF12704"/>
    </source>
</evidence>
<dbReference type="Proteomes" id="UP000242818">
    <property type="component" value="Unassembled WGS sequence"/>
</dbReference>
<feature type="transmembrane region" description="Helical" evidence="7">
    <location>
        <begin position="361"/>
        <end position="384"/>
    </location>
</feature>
<dbReference type="GO" id="GO:0022857">
    <property type="term" value="F:transmembrane transporter activity"/>
    <property type="evidence" value="ECO:0007669"/>
    <property type="project" value="TreeGrafter"/>
</dbReference>
<gene>
    <name evidence="10" type="ORF">GA0116948_103231</name>
</gene>
<feature type="domain" description="ABC3 transporter permease C-terminal" evidence="8">
    <location>
        <begin position="315"/>
        <end position="429"/>
    </location>
</feature>
<dbReference type="InterPro" id="IPR003838">
    <property type="entry name" value="ABC3_permease_C"/>
</dbReference>
<reference evidence="10 11" key="1">
    <citation type="submission" date="2016-08" db="EMBL/GenBank/DDBJ databases">
        <authorList>
            <person name="Seilhamer J.J."/>
        </authorList>
    </citation>
    <scope>NUCLEOTIDE SEQUENCE [LARGE SCALE GENOMIC DNA]</scope>
    <source>
        <strain evidence="10 11">A37T2</strain>
    </source>
</reference>
<name>A0A1C4BS21_9BACT</name>
<dbReference type="STRING" id="1335309.GA0116948_103231"/>
<dbReference type="EMBL" id="FMAR01000003">
    <property type="protein sequence ID" value="SCC09705.1"/>
    <property type="molecule type" value="Genomic_DNA"/>
</dbReference>
<evidence type="ECO:0000313" key="10">
    <source>
        <dbReference type="EMBL" id="SCC09705.1"/>
    </source>
</evidence>
<evidence type="ECO:0000259" key="8">
    <source>
        <dbReference type="Pfam" id="PF02687"/>
    </source>
</evidence>
<accession>A0A1C4BS21</accession>
<dbReference type="Pfam" id="PF12704">
    <property type="entry name" value="MacB_PCD"/>
    <property type="match status" value="1"/>
</dbReference>
<dbReference type="InterPro" id="IPR050250">
    <property type="entry name" value="Macrolide_Exporter_MacB"/>
</dbReference>